<reference evidence="2 3" key="1">
    <citation type="journal article" date="2016" name="Mol. Biol. Evol.">
        <title>Comparative Genomics of Early-Diverging Mushroom-Forming Fungi Provides Insights into the Origins of Lignocellulose Decay Capabilities.</title>
        <authorList>
            <person name="Nagy L.G."/>
            <person name="Riley R."/>
            <person name="Tritt A."/>
            <person name="Adam C."/>
            <person name="Daum C."/>
            <person name="Floudas D."/>
            <person name="Sun H."/>
            <person name="Yadav J.S."/>
            <person name="Pangilinan J."/>
            <person name="Larsson K.H."/>
            <person name="Matsuura K."/>
            <person name="Barry K."/>
            <person name="Labutti K."/>
            <person name="Kuo R."/>
            <person name="Ohm R.A."/>
            <person name="Bhattacharya S.S."/>
            <person name="Shirouzu T."/>
            <person name="Yoshinaga Y."/>
            <person name="Martin F.M."/>
            <person name="Grigoriev I.V."/>
            <person name="Hibbett D.S."/>
        </authorList>
    </citation>
    <scope>NUCLEOTIDE SEQUENCE [LARGE SCALE GENOMIC DNA]</scope>
    <source>
        <strain evidence="2 3">CBS 109695</strain>
    </source>
</reference>
<dbReference type="AlphaFoldDB" id="A0A167VGP7"/>
<name>A0A167VGP7_9AGAM</name>
<protein>
    <recommendedName>
        <fullName evidence="4">FBD domain-containing protein</fullName>
    </recommendedName>
</protein>
<dbReference type="Proteomes" id="UP000076532">
    <property type="component" value="Unassembled WGS sequence"/>
</dbReference>
<accession>A0A167VGP7</accession>
<gene>
    <name evidence="2" type="ORF">FIBSPDRAFT_1054344</name>
</gene>
<evidence type="ECO:0008006" key="4">
    <source>
        <dbReference type="Google" id="ProtNLM"/>
    </source>
</evidence>
<evidence type="ECO:0000256" key="1">
    <source>
        <dbReference type="SAM" id="MobiDB-lite"/>
    </source>
</evidence>
<evidence type="ECO:0000313" key="2">
    <source>
        <dbReference type="EMBL" id="KZP04995.1"/>
    </source>
</evidence>
<organism evidence="2 3">
    <name type="scientific">Athelia psychrophila</name>
    <dbReference type="NCBI Taxonomy" id="1759441"/>
    <lineage>
        <taxon>Eukaryota</taxon>
        <taxon>Fungi</taxon>
        <taxon>Dikarya</taxon>
        <taxon>Basidiomycota</taxon>
        <taxon>Agaricomycotina</taxon>
        <taxon>Agaricomycetes</taxon>
        <taxon>Agaricomycetidae</taxon>
        <taxon>Atheliales</taxon>
        <taxon>Atheliaceae</taxon>
        <taxon>Athelia</taxon>
    </lineage>
</organism>
<keyword evidence="3" id="KW-1185">Reference proteome</keyword>
<feature type="compositionally biased region" description="Low complexity" evidence="1">
    <location>
        <begin position="195"/>
        <end position="209"/>
    </location>
</feature>
<proteinExistence type="predicted"/>
<dbReference type="EMBL" id="KV417872">
    <property type="protein sequence ID" value="KZP04995.1"/>
    <property type="molecule type" value="Genomic_DNA"/>
</dbReference>
<sequence length="239" mass="26471">MPWEQLERLDGCFQSVEIFVAILRKSPNLIRCDNIFFRTGSGGSGARAHLPNLRSLRVSFTSMDELQQLLNLLDLPSLLHLYIYFVGANGQLLADAATLFEQSLCQFLDRSACRLQTFVAGHGFLDGNYVVQALSQQVFEAPAGDTGSFGTQYQRTDAGETERQPHNSPPHRARGAQHAQRVAEHPARHRPHAAPPAQRQPAHAAAARARAPRVARELAQVEQRPERRRAQRDAPPGSA</sequence>
<feature type="region of interest" description="Disordered" evidence="1">
    <location>
        <begin position="144"/>
        <end position="239"/>
    </location>
</feature>
<evidence type="ECO:0000313" key="3">
    <source>
        <dbReference type="Proteomes" id="UP000076532"/>
    </source>
</evidence>